<reference evidence="4 5" key="1">
    <citation type="submission" date="2018-09" db="EMBL/GenBank/DDBJ databases">
        <title>Whole genome based analysis of evolution and adaptive divergence in Indian and Brazilian strains of Azospirillum brasilense.</title>
        <authorList>
            <person name="Singh C."/>
            <person name="Tripathi A.K."/>
        </authorList>
    </citation>
    <scope>NUCLEOTIDE SEQUENCE [LARGE SCALE GENOMIC DNA]</scope>
    <source>
        <strain evidence="4 5">MTCC4035</strain>
        <plasmid evidence="4 5">p5</plasmid>
    </source>
</reference>
<evidence type="ECO:0008006" key="6">
    <source>
        <dbReference type="Google" id="ProtNLM"/>
    </source>
</evidence>
<comment type="subcellular location">
    <subcellularLocation>
        <location evidence="1">Secreted</location>
    </subcellularLocation>
</comment>
<evidence type="ECO:0000256" key="1">
    <source>
        <dbReference type="ARBA" id="ARBA00004613"/>
    </source>
</evidence>
<name>A0A4D8PTC0_9PROT</name>
<evidence type="ECO:0000256" key="2">
    <source>
        <dbReference type="ARBA" id="ARBA00022525"/>
    </source>
</evidence>
<dbReference type="InterPro" id="IPR011042">
    <property type="entry name" value="6-blade_b-propeller_TolB-like"/>
</dbReference>
<dbReference type="Gene3D" id="2.120.10.30">
    <property type="entry name" value="TolB, C-terminal domain"/>
    <property type="match status" value="1"/>
</dbReference>
<dbReference type="GO" id="GO:0005576">
    <property type="term" value="C:extracellular region"/>
    <property type="evidence" value="ECO:0007669"/>
    <property type="project" value="UniProtKB-SubCell"/>
</dbReference>
<sequence>MCGTSWGPPPPKVASRRSLRPVTTPCRRHRCASPRCSMNSYPDPFGRGPSGRSGGPATLGASSLMFTKPSLSSDIGSAAAESAEPELIEIARSPDFLWNGAVATGGRLFASMPGWLGPTPGVVEVFADGSFKPFPGDHWNDWAEGKDPTQHFVDVNSIIPDGKGNLWVLDAAAPYFATAIEGAVKVVQICIETGETKRVIIFDPKTAHSGTRLAHMRFHGDHAFMAESKEGSFYVIDLRDNSYRRILVGHPLMRCEPEDVPTMEGRRITLLNGKPMYIHNDLLEFGSDPDTLYFMCLFGRKIFKTHVDTFKDPSLTDSEIASRVSVAFDVGGPWVAGICRDRDGTWYLTDAENNGIRRIRPDSNGESEMVVSRPELVWPITPSISADGWVHFTASQLNRVPMFSGGENLVERPWHMFKIKVRD</sequence>
<dbReference type="InterPro" id="IPR017996">
    <property type="entry name" value="MRJP/yellow-related"/>
</dbReference>
<dbReference type="EMBL" id="CP032326">
    <property type="protein sequence ID" value="QCO00068.1"/>
    <property type="molecule type" value="Genomic_DNA"/>
</dbReference>
<dbReference type="KEGG" id="aare:D3093_32915"/>
<dbReference type="Proteomes" id="UP000298595">
    <property type="component" value="Plasmid p5"/>
</dbReference>
<feature type="region of interest" description="Disordered" evidence="3">
    <location>
        <begin position="1"/>
        <end position="61"/>
    </location>
</feature>
<evidence type="ECO:0000313" key="4">
    <source>
        <dbReference type="EMBL" id="QCO00068.1"/>
    </source>
</evidence>
<keyword evidence="2" id="KW-0964">Secreted</keyword>
<keyword evidence="4" id="KW-0614">Plasmid</keyword>
<dbReference type="Pfam" id="PF03022">
    <property type="entry name" value="MRJP"/>
    <property type="match status" value="1"/>
</dbReference>
<gene>
    <name evidence="4" type="ORF">D3093_32915</name>
</gene>
<dbReference type="SUPFAM" id="SSF101898">
    <property type="entry name" value="NHL repeat"/>
    <property type="match status" value="1"/>
</dbReference>
<evidence type="ECO:0000313" key="5">
    <source>
        <dbReference type="Proteomes" id="UP000298595"/>
    </source>
</evidence>
<protein>
    <recommendedName>
        <fullName evidence="6">Major royal jelly protein</fullName>
    </recommendedName>
</protein>
<evidence type="ECO:0000256" key="3">
    <source>
        <dbReference type="SAM" id="MobiDB-lite"/>
    </source>
</evidence>
<proteinExistence type="predicted"/>
<geneLocation type="plasmid" evidence="4 5">
    <name>p5</name>
</geneLocation>
<dbReference type="AlphaFoldDB" id="A0A4D8PTC0"/>
<organism evidence="4 5">
    <name type="scientific">Azospirillum argentinense</name>
    <dbReference type="NCBI Taxonomy" id="2970906"/>
    <lineage>
        <taxon>Bacteria</taxon>
        <taxon>Pseudomonadati</taxon>
        <taxon>Pseudomonadota</taxon>
        <taxon>Alphaproteobacteria</taxon>
        <taxon>Rhodospirillales</taxon>
        <taxon>Azospirillaceae</taxon>
        <taxon>Azospirillum</taxon>
    </lineage>
</organism>
<accession>A0A4D8PTC0</accession>